<dbReference type="RefSeq" id="WP_257099583.1">
    <property type="nucleotide sequence ID" value="NZ_JANILD010000009.1"/>
</dbReference>
<proteinExistence type="predicted"/>
<keyword evidence="3" id="KW-1133">Transmembrane helix</keyword>
<feature type="region of interest" description="Disordered" evidence="2">
    <location>
        <begin position="1"/>
        <end position="39"/>
    </location>
</feature>
<dbReference type="EMBL" id="JANILD010000009">
    <property type="protein sequence ID" value="MCQ9304917.1"/>
    <property type="molecule type" value="Genomic_DNA"/>
</dbReference>
<reference evidence="4" key="1">
    <citation type="submission" date="2022-07" db="EMBL/GenBank/DDBJ databases">
        <title>Bacterial species isolated from the porcine tonsil microbiota.</title>
        <authorList>
            <person name="Oliveira I.M.F."/>
        </authorList>
    </citation>
    <scope>NUCLEOTIDE SEQUENCE</scope>
    <source>
        <strain evidence="4">8QC2O2</strain>
    </source>
</reference>
<keyword evidence="3" id="KW-0472">Membrane</keyword>
<evidence type="ECO:0000256" key="1">
    <source>
        <dbReference type="SAM" id="Coils"/>
    </source>
</evidence>
<protein>
    <submittedName>
        <fullName evidence="4">Uncharacterized protein</fullName>
    </submittedName>
</protein>
<dbReference type="AlphaFoldDB" id="A0AAW5LHR1"/>
<organism evidence="4 5">
    <name type="scientific">Mammaliicoccus sciuri</name>
    <name type="common">Staphylococcus sciuri</name>
    <dbReference type="NCBI Taxonomy" id="1296"/>
    <lineage>
        <taxon>Bacteria</taxon>
        <taxon>Bacillati</taxon>
        <taxon>Bacillota</taxon>
        <taxon>Bacilli</taxon>
        <taxon>Bacillales</taxon>
        <taxon>Staphylococcaceae</taxon>
        <taxon>Mammaliicoccus</taxon>
    </lineage>
</organism>
<feature type="coiled-coil region" evidence="1">
    <location>
        <begin position="303"/>
        <end position="364"/>
    </location>
</feature>
<sequence>MFKKSKLSQEEKEELKVKKQKAKQEKVKTKQRIKNKKQNKKTAKEYYILGGKWGDRDPRTKDGIRTLRLRRISRILLLISVVYFIYMYAELTDYKTNNTTPIGKELTFSKSEASIKIADIWSDKNREVTVVKFRYSGKARDILSLDGKNYNLYFIHNRNHKPKVEMKYGVLGTEGDGYLFIKGKLDRRAYQILIANTLDLYNGSSNNSSLNSLKGKSVEKALTQTDIDTMDEDGVLFKKLPLIGGGKDKTPKFDNLNFRLNAYSENTKIYNGSFLDNNGNIDYGKVISKTSVSEVKDKIDNTIKQKNQERQSLTVSLEEYKNRLKRNKDDKDSRTSIDKINEKIKKTDEELELLEKEKERYEKATFSKKDFGDMQEKFEYYEL</sequence>
<evidence type="ECO:0000256" key="2">
    <source>
        <dbReference type="SAM" id="MobiDB-lite"/>
    </source>
</evidence>
<evidence type="ECO:0000313" key="4">
    <source>
        <dbReference type="EMBL" id="MCQ9304917.1"/>
    </source>
</evidence>
<keyword evidence="1" id="KW-0175">Coiled coil</keyword>
<name>A0AAW5LHR1_MAMSC</name>
<keyword evidence="3" id="KW-0812">Transmembrane</keyword>
<feature type="transmembrane region" description="Helical" evidence="3">
    <location>
        <begin position="72"/>
        <end position="89"/>
    </location>
</feature>
<accession>A0AAW5LHR1</accession>
<evidence type="ECO:0000256" key="3">
    <source>
        <dbReference type="SAM" id="Phobius"/>
    </source>
</evidence>
<evidence type="ECO:0000313" key="5">
    <source>
        <dbReference type="Proteomes" id="UP001204068"/>
    </source>
</evidence>
<feature type="compositionally biased region" description="Basic residues" evidence="2">
    <location>
        <begin position="29"/>
        <end position="39"/>
    </location>
</feature>
<comment type="caution">
    <text evidence="4">The sequence shown here is derived from an EMBL/GenBank/DDBJ whole genome shotgun (WGS) entry which is preliminary data.</text>
</comment>
<feature type="compositionally biased region" description="Basic and acidic residues" evidence="2">
    <location>
        <begin position="7"/>
        <end position="28"/>
    </location>
</feature>
<dbReference type="Proteomes" id="UP001204068">
    <property type="component" value="Unassembled WGS sequence"/>
</dbReference>
<gene>
    <name evidence="4" type="ORF">NQ032_15005</name>
</gene>